<feature type="domain" description="Smr" evidence="2">
    <location>
        <begin position="923"/>
        <end position="1004"/>
    </location>
</feature>
<evidence type="ECO:0000256" key="1">
    <source>
        <dbReference type="SAM" id="MobiDB-lite"/>
    </source>
</evidence>
<protein>
    <recommendedName>
        <fullName evidence="6">NEDD4-binding protein 2-like 1</fullName>
    </recommendedName>
</protein>
<proteinExistence type="predicted"/>
<dbReference type="GO" id="GO:0004519">
    <property type="term" value="F:endonuclease activity"/>
    <property type="evidence" value="ECO:0007669"/>
    <property type="project" value="TreeGrafter"/>
</dbReference>
<dbReference type="Gene3D" id="3.30.1370.110">
    <property type="match status" value="1"/>
</dbReference>
<dbReference type="SUPFAM" id="SSF160443">
    <property type="entry name" value="SMR domain-like"/>
    <property type="match status" value="1"/>
</dbReference>
<organism evidence="4 5">
    <name type="scientific">Phyllotreta striolata</name>
    <name type="common">Striped flea beetle</name>
    <name type="synonym">Crioceris striolata</name>
    <dbReference type="NCBI Taxonomy" id="444603"/>
    <lineage>
        <taxon>Eukaryota</taxon>
        <taxon>Metazoa</taxon>
        <taxon>Ecdysozoa</taxon>
        <taxon>Arthropoda</taxon>
        <taxon>Hexapoda</taxon>
        <taxon>Insecta</taxon>
        <taxon>Pterygota</taxon>
        <taxon>Neoptera</taxon>
        <taxon>Endopterygota</taxon>
        <taxon>Coleoptera</taxon>
        <taxon>Polyphaga</taxon>
        <taxon>Cucujiformia</taxon>
        <taxon>Chrysomeloidea</taxon>
        <taxon>Chrysomelidae</taxon>
        <taxon>Galerucinae</taxon>
        <taxon>Alticini</taxon>
        <taxon>Phyllotreta</taxon>
    </lineage>
</organism>
<dbReference type="SMART" id="SM00463">
    <property type="entry name" value="SMR"/>
    <property type="match status" value="1"/>
</dbReference>
<dbReference type="PANTHER" id="PTHR46535:SF1">
    <property type="entry name" value="NEDD4-BINDING PROTEIN 2"/>
    <property type="match status" value="1"/>
</dbReference>
<accession>A0A9N9TXH1</accession>
<name>A0A9N9TXH1_PHYSR</name>
<dbReference type="InterPro" id="IPR002625">
    <property type="entry name" value="Smr_dom"/>
</dbReference>
<dbReference type="SMART" id="SM01162">
    <property type="entry name" value="DUF1771"/>
    <property type="match status" value="1"/>
</dbReference>
<dbReference type="Gene3D" id="3.40.50.300">
    <property type="entry name" value="P-loop containing nucleotide triphosphate hydrolases"/>
    <property type="match status" value="1"/>
</dbReference>
<evidence type="ECO:0008006" key="6">
    <source>
        <dbReference type="Google" id="ProtNLM"/>
    </source>
</evidence>
<dbReference type="EMBL" id="OU900100">
    <property type="protein sequence ID" value="CAG9863796.1"/>
    <property type="molecule type" value="Genomic_DNA"/>
</dbReference>
<dbReference type="Proteomes" id="UP001153712">
    <property type="component" value="Chromosome 7"/>
</dbReference>
<evidence type="ECO:0000313" key="4">
    <source>
        <dbReference type="EMBL" id="CAG9863796.1"/>
    </source>
</evidence>
<sequence>MSAAVTSNEGVLQQLNELFGTALNIDVIKSVAASCRYDIDECSNRLIELTSRKEKIQQNGPFSSTSTKKTKKQTDIEAAINQINKNYKVLVILRGLPGSGKSTLASIILQNTIGYDSNHGLHIFSTDDYFCQNPRRIFMYDSRKIEEAHNWNQRRAFSSMSKGFSPVIIDNTNTQMWEMKPYANMATDFGYILCILEPDTHWCFNDRELSKRNTHNVPKDKIRTMSERYEKNITARKLLSAYNLDYKLQKPPQLRLYPPPDNAHAFKKPSINAQINNEAHARKTFIKSTSTSMLSDKLAIDNINLMDFNDDSQSIKSQPFGASNSFSSQNSVDKILMHDNNCESNVLKPIAVGASNSSADLYEDEDLYKKVEQAWGIKETSLKAWTTFNNPYEMQNCTEMTSVKKATNESGTLTETDYFNLGASEVSSGFYNGSKVLESFNRDINYSTPLNRKPNVLRKLTLDKGCMTDDVYEGFDDHMTELKSLFPKIPYDHLSYWYKKCKGDLEWTIEFLLESNDEDVGFIDSDSEKNDAKSAANEGSDSEKVVKKKMKKSKTPPAEEKEEIKKLIESKIDIGSEYYSKHLLKIKNCKFGSMEAQSAVEEAQPEAEWKSEFEKNDEVISLDSDIDFDDETANDDVVELNLGDFFVSQLESKFANPDIPCPKGFQPVVLMPVALAKQLYSFYIESVYQQMENQNNVLEAFLKEDEEFAWSLQSKEIIGEPQPEPKPDRNPVSLKEIQDDQLAAKKAYEKEMRKWKNVNPDTLAAKLTKQKLFQIFPKIPQDTLVEVLQAHDNKYVDTVETLLASTKMEGMEVSSNVENMKEPPITSDVLDEMKEAQVDNSCREFEERREPTYYREQANKYLHKRENMRQKAMQYHQRGMTEVAQFYSELASMQTSYYDRANNLAAVAFLDEHSKRLQNFNTLDLHFLYVKEAVPALDVFLDRNINLLKQSSLKSSEHLQIITGRGNRSREGKSKIKPAVIARLTQRNIKYVVLNPGLLKVKVTKKSLVTSEIAMS</sequence>
<dbReference type="SUPFAM" id="SSF46934">
    <property type="entry name" value="UBA-like"/>
    <property type="match status" value="1"/>
</dbReference>
<dbReference type="InterPro" id="IPR003892">
    <property type="entry name" value="CUE"/>
</dbReference>
<dbReference type="InterPro" id="IPR052772">
    <property type="entry name" value="Endo/PolyKinase_Domain-Protein"/>
</dbReference>
<dbReference type="InterPro" id="IPR036063">
    <property type="entry name" value="Smr_dom_sf"/>
</dbReference>
<dbReference type="OrthoDB" id="3231855at2759"/>
<dbReference type="Gene3D" id="1.10.8.10">
    <property type="entry name" value="DNA helicase RuvA subunit, C-terminal domain"/>
    <property type="match status" value="1"/>
</dbReference>
<dbReference type="GO" id="GO:0043130">
    <property type="term" value="F:ubiquitin binding"/>
    <property type="evidence" value="ECO:0007669"/>
    <property type="project" value="InterPro"/>
</dbReference>
<reference evidence="4" key="1">
    <citation type="submission" date="2022-01" db="EMBL/GenBank/DDBJ databases">
        <authorList>
            <person name="King R."/>
        </authorList>
    </citation>
    <scope>NUCLEOTIDE SEQUENCE</scope>
</reference>
<feature type="region of interest" description="Disordered" evidence="1">
    <location>
        <begin position="523"/>
        <end position="560"/>
    </location>
</feature>
<evidence type="ECO:0000259" key="3">
    <source>
        <dbReference type="PROSITE" id="PS51140"/>
    </source>
</evidence>
<dbReference type="PROSITE" id="PS51140">
    <property type="entry name" value="CUE"/>
    <property type="match status" value="1"/>
</dbReference>
<dbReference type="GO" id="GO:0005634">
    <property type="term" value="C:nucleus"/>
    <property type="evidence" value="ECO:0007669"/>
    <property type="project" value="TreeGrafter"/>
</dbReference>
<dbReference type="PANTHER" id="PTHR46535">
    <property type="entry name" value="NEDD4-BINDING PROTEIN 2"/>
    <property type="match status" value="1"/>
</dbReference>
<evidence type="ECO:0000313" key="5">
    <source>
        <dbReference type="Proteomes" id="UP001153712"/>
    </source>
</evidence>
<gene>
    <name evidence="4" type="ORF">PHYEVI_LOCUS10078</name>
</gene>
<dbReference type="AlphaFoldDB" id="A0A9N9TXH1"/>
<evidence type="ECO:0000259" key="2">
    <source>
        <dbReference type="PROSITE" id="PS50828"/>
    </source>
</evidence>
<dbReference type="Pfam" id="PF13671">
    <property type="entry name" value="AAA_33"/>
    <property type="match status" value="1"/>
</dbReference>
<feature type="domain" description="CUE" evidence="3">
    <location>
        <begin position="474"/>
        <end position="517"/>
    </location>
</feature>
<dbReference type="CDD" id="cd14279">
    <property type="entry name" value="CUE"/>
    <property type="match status" value="2"/>
</dbReference>
<keyword evidence="5" id="KW-1185">Reference proteome</keyword>
<dbReference type="SUPFAM" id="SSF52540">
    <property type="entry name" value="P-loop containing nucleoside triphosphate hydrolases"/>
    <property type="match status" value="1"/>
</dbReference>
<dbReference type="InterPro" id="IPR027417">
    <property type="entry name" value="P-loop_NTPase"/>
</dbReference>
<dbReference type="InterPro" id="IPR013899">
    <property type="entry name" value="DUF1771"/>
</dbReference>
<dbReference type="InterPro" id="IPR009060">
    <property type="entry name" value="UBA-like_sf"/>
</dbReference>
<dbReference type="PROSITE" id="PS50828">
    <property type="entry name" value="SMR"/>
    <property type="match status" value="1"/>
</dbReference>